<feature type="transmembrane region" description="Helical" evidence="1">
    <location>
        <begin position="174"/>
        <end position="192"/>
    </location>
</feature>
<dbReference type="InterPro" id="IPR052528">
    <property type="entry name" value="Sugar_transport-like"/>
</dbReference>
<dbReference type="EMBL" id="MHMR01000016">
    <property type="protein sequence ID" value="OGZ30713.1"/>
    <property type="molecule type" value="Genomic_DNA"/>
</dbReference>
<keyword evidence="1" id="KW-0812">Transmembrane</keyword>
<dbReference type="InterPro" id="IPR036259">
    <property type="entry name" value="MFS_trans_sf"/>
</dbReference>
<name>A0A1G2EY73_9BACT</name>
<proteinExistence type="predicted"/>
<feature type="transmembrane region" description="Helical" evidence="1">
    <location>
        <begin position="107"/>
        <end position="127"/>
    </location>
</feature>
<reference evidence="2 3" key="1">
    <citation type="journal article" date="2016" name="Nat. Commun.">
        <title>Thousands of microbial genomes shed light on interconnected biogeochemical processes in an aquifer system.</title>
        <authorList>
            <person name="Anantharaman K."/>
            <person name="Brown C.T."/>
            <person name="Hug L.A."/>
            <person name="Sharon I."/>
            <person name="Castelle C.J."/>
            <person name="Probst A.J."/>
            <person name="Thomas B.C."/>
            <person name="Singh A."/>
            <person name="Wilkins M.J."/>
            <person name="Karaoz U."/>
            <person name="Brodie E.L."/>
            <person name="Williams K.H."/>
            <person name="Hubbard S.S."/>
            <person name="Banfield J.F."/>
        </authorList>
    </citation>
    <scope>NUCLEOTIDE SEQUENCE [LARGE SCALE GENOMIC DNA]</scope>
</reference>
<dbReference type="PANTHER" id="PTHR23526:SF2">
    <property type="entry name" value="MAJOR FACILITATOR SUPERFAMILY (MFS) PROFILE DOMAIN-CONTAINING PROTEIN"/>
    <property type="match status" value="1"/>
</dbReference>
<comment type="caution">
    <text evidence="2">The sequence shown here is derived from an EMBL/GenBank/DDBJ whole genome shotgun (WGS) entry which is preliminary data.</text>
</comment>
<protein>
    <recommendedName>
        <fullName evidence="4">Major facilitator superfamily (MFS) profile domain-containing protein</fullName>
    </recommendedName>
</protein>
<gene>
    <name evidence="2" type="ORF">A3J00_02655</name>
</gene>
<evidence type="ECO:0008006" key="4">
    <source>
        <dbReference type="Google" id="ProtNLM"/>
    </source>
</evidence>
<dbReference type="PANTHER" id="PTHR23526">
    <property type="entry name" value="INTEGRAL MEMBRANE TRANSPORT PROTEIN-RELATED"/>
    <property type="match status" value="1"/>
</dbReference>
<dbReference type="Gene3D" id="1.20.1250.20">
    <property type="entry name" value="MFS general substrate transporter like domains"/>
    <property type="match status" value="1"/>
</dbReference>
<evidence type="ECO:0000313" key="3">
    <source>
        <dbReference type="Proteomes" id="UP000178428"/>
    </source>
</evidence>
<dbReference type="STRING" id="1801725.A3J00_02655"/>
<evidence type="ECO:0000256" key="1">
    <source>
        <dbReference type="SAM" id="Phobius"/>
    </source>
</evidence>
<feature type="transmembrane region" description="Helical" evidence="1">
    <location>
        <begin position="280"/>
        <end position="298"/>
    </location>
</feature>
<feature type="transmembrane region" description="Helical" evidence="1">
    <location>
        <begin position="371"/>
        <end position="391"/>
    </location>
</feature>
<dbReference type="AlphaFoldDB" id="A0A1G2EY73"/>
<organism evidence="2 3">
    <name type="scientific">Candidatus Niyogibacteria bacterium RIFCSPLOWO2_02_FULL_45_13</name>
    <dbReference type="NCBI Taxonomy" id="1801725"/>
    <lineage>
        <taxon>Bacteria</taxon>
        <taxon>Candidatus Niyogiibacteriota</taxon>
    </lineage>
</organism>
<feature type="transmembrane region" description="Helical" evidence="1">
    <location>
        <begin position="229"/>
        <end position="247"/>
    </location>
</feature>
<keyword evidence="1" id="KW-0472">Membrane</keyword>
<feature type="transmembrane region" description="Helical" evidence="1">
    <location>
        <begin position="21"/>
        <end position="45"/>
    </location>
</feature>
<dbReference type="SUPFAM" id="SSF103473">
    <property type="entry name" value="MFS general substrate transporter"/>
    <property type="match status" value="1"/>
</dbReference>
<feature type="transmembrane region" description="Helical" evidence="1">
    <location>
        <begin position="83"/>
        <end position="101"/>
    </location>
</feature>
<evidence type="ECO:0000313" key="2">
    <source>
        <dbReference type="EMBL" id="OGZ30713.1"/>
    </source>
</evidence>
<accession>A0A1G2EY73</accession>
<feature type="transmembrane region" description="Helical" evidence="1">
    <location>
        <begin position="51"/>
        <end position="76"/>
    </location>
</feature>
<feature type="transmembrane region" description="Helical" evidence="1">
    <location>
        <begin position="253"/>
        <end position="271"/>
    </location>
</feature>
<feature type="transmembrane region" description="Helical" evidence="1">
    <location>
        <begin position="148"/>
        <end position="168"/>
    </location>
</feature>
<sequence length="406" mass="45615">MKIFYTDFGHFEFFRNKEVDALHFTLGIIEFATGLAGIFVPIYLWELGEPLWRILFFYLLLSLSFVLAVSLFVPVIRRLDDKLLMLASIPFISIYFFGLKFLPQNPLLFYVLPFFSALSSLFFNTGYHINFSGAADEGALGRELGARYLITSLVRFSAPFLGGFIIATSGFSKVFTLSTGLLLLSILPLFFFKRHPVSPDISIRSVWFYLKHKELAPFTVSGAGHAMEVMVGAIVWPIFMFVVLGNIEKLGGIISAGLLAGSIITFIVGFISDAGRRRKVITWSSLMLVAVWFLRIFSTTPLRVALNQIANYSLSSSLVVAWSSQYYKLARTLPSACSFILSRELLYNVARVPFLAALMFLSIHLEHSTFFYTSFILAGLISFLYLVANLTHTTAVKERFKDARAS</sequence>
<dbReference type="Proteomes" id="UP000178428">
    <property type="component" value="Unassembled WGS sequence"/>
</dbReference>
<keyword evidence="1" id="KW-1133">Transmembrane helix</keyword>